<sequence>MNLKKIVSAAAGVVMLASLGTVATATNASASGNCYMIQWPNAKLAPRLWWVPDHNLSYAPGSHDACVEILQQELNELYHAGLATDGYFGQNTLTWVRNFQGDFGCAGGVDGIAGHNTFSCLNWATGHYQV</sequence>
<evidence type="ECO:0000256" key="1">
    <source>
        <dbReference type="SAM" id="SignalP"/>
    </source>
</evidence>
<evidence type="ECO:0000313" key="4">
    <source>
        <dbReference type="Proteomes" id="UP001631957"/>
    </source>
</evidence>
<dbReference type="SUPFAM" id="SSF47090">
    <property type="entry name" value="PGBD-like"/>
    <property type="match status" value="1"/>
</dbReference>
<evidence type="ECO:0000259" key="2">
    <source>
        <dbReference type="Pfam" id="PF01471"/>
    </source>
</evidence>
<evidence type="ECO:0000313" key="3">
    <source>
        <dbReference type="EMBL" id="MFM9607741.1"/>
    </source>
</evidence>
<organism evidence="3 4">
    <name type="scientific">Streptomyces niveiscabiei</name>
    <dbReference type="NCBI Taxonomy" id="164115"/>
    <lineage>
        <taxon>Bacteria</taxon>
        <taxon>Bacillati</taxon>
        <taxon>Actinomycetota</taxon>
        <taxon>Actinomycetes</taxon>
        <taxon>Kitasatosporales</taxon>
        <taxon>Streptomycetaceae</taxon>
        <taxon>Streptomyces</taxon>
    </lineage>
</organism>
<reference evidence="3 4" key="1">
    <citation type="submission" date="2024-12" db="EMBL/GenBank/DDBJ databases">
        <title>Forecasting of Potato common scab and diversities of Pathogenic streptomyces spp. in china.</title>
        <authorList>
            <person name="Handique U."/>
            <person name="Wu J."/>
        </authorList>
    </citation>
    <scope>NUCLEOTIDE SEQUENCE [LARGE SCALE GENOMIC DNA]</scope>
    <source>
        <strain evidence="3 4">ZRIMU1530</strain>
    </source>
</reference>
<gene>
    <name evidence="3" type="ORF">ACKI18_03350</name>
</gene>
<proteinExistence type="predicted"/>
<name>A0ABW9HJ80_9ACTN</name>
<comment type="caution">
    <text evidence="3">The sequence shown here is derived from an EMBL/GenBank/DDBJ whole genome shotgun (WGS) entry which is preliminary data.</text>
</comment>
<dbReference type="InterPro" id="IPR036366">
    <property type="entry name" value="PGBDSf"/>
</dbReference>
<feature type="domain" description="Peptidoglycan binding-like" evidence="2">
    <location>
        <begin position="67"/>
        <end position="120"/>
    </location>
</feature>
<dbReference type="Gene3D" id="1.10.101.10">
    <property type="entry name" value="PGBD-like superfamily/PGBD"/>
    <property type="match status" value="1"/>
</dbReference>
<keyword evidence="4" id="KW-1185">Reference proteome</keyword>
<keyword evidence="1" id="KW-0732">Signal</keyword>
<accession>A0ABW9HJ80</accession>
<dbReference type="Pfam" id="PF01471">
    <property type="entry name" value="PG_binding_1"/>
    <property type="match status" value="1"/>
</dbReference>
<dbReference type="EMBL" id="JBJVNI010000002">
    <property type="protein sequence ID" value="MFM9607741.1"/>
    <property type="molecule type" value="Genomic_DNA"/>
</dbReference>
<feature type="chain" id="PRO_5045617380" evidence="1">
    <location>
        <begin position="26"/>
        <end position="130"/>
    </location>
</feature>
<dbReference type="InterPro" id="IPR036365">
    <property type="entry name" value="PGBD-like_sf"/>
</dbReference>
<feature type="signal peptide" evidence="1">
    <location>
        <begin position="1"/>
        <end position="25"/>
    </location>
</feature>
<dbReference type="RefSeq" id="WP_055720568.1">
    <property type="nucleotide sequence ID" value="NZ_JBJVNI010000002.1"/>
</dbReference>
<protein>
    <submittedName>
        <fullName evidence="3">Peptidoglycan-binding domain-containing protein</fullName>
    </submittedName>
</protein>
<dbReference type="Proteomes" id="UP001631957">
    <property type="component" value="Unassembled WGS sequence"/>
</dbReference>
<dbReference type="InterPro" id="IPR002477">
    <property type="entry name" value="Peptidoglycan-bd-like"/>
</dbReference>